<evidence type="ECO:0000313" key="2">
    <source>
        <dbReference type="EMBL" id="SVB42783.1"/>
    </source>
</evidence>
<protein>
    <submittedName>
        <fullName evidence="2">Uncharacterized protein</fullName>
    </submittedName>
</protein>
<reference evidence="2" key="1">
    <citation type="submission" date="2018-05" db="EMBL/GenBank/DDBJ databases">
        <authorList>
            <person name="Lanie J.A."/>
            <person name="Ng W.-L."/>
            <person name="Kazmierczak K.M."/>
            <person name="Andrzejewski T.M."/>
            <person name="Davidsen T.M."/>
            <person name="Wayne K.J."/>
            <person name="Tettelin H."/>
            <person name="Glass J.I."/>
            <person name="Rusch D."/>
            <person name="Podicherti R."/>
            <person name="Tsui H.-C.T."/>
            <person name="Winkler M.E."/>
        </authorList>
    </citation>
    <scope>NUCLEOTIDE SEQUENCE</scope>
</reference>
<evidence type="ECO:0000256" key="1">
    <source>
        <dbReference type="SAM" id="MobiDB-lite"/>
    </source>
</evidence>
<name>A0A382DYM4_9ZZZZ</name>
<accession>A0A382DYM4</accession>
<dbReference type="EMBL" id="UINC01041469">
    <property type="protein sequence ID" value="SVB42783.1"/>
    <property type="molecule type" value="Genomic_DNA"/>
</dbReference>
<feature type="region of interest" description="Disordered" evidence="1">
    <location>
        <begin position="83"/>
        <end position="105"/>
    </location>
</feature>
<dbReference type="AlphaFoldDB" id="A0A382DYM4"/>
<gene>
    <name evidence="2" type="ORF">METZ01_LOCUS195637</name>
</gene>
<sequence length="203" mass="22033">MFLGLCDGANSHASEIEARSELALKAMRSDNADRAALARITLPLDQWHACLRDEGSGGAAVSGRHAPGLAPRTFRDARNLRTSCSAKPTEGGWSTRTPEAGDPSVRDPLIQTLKYDHRVVCGWLSSSPAHDPVFSELIRLESALYELIAVLAHQTGLREVLAAMEAINIDPAIKPHTGILDLEILRLRDYLGMEIAEAGTEEE</sequence>
<proteinExistence type="predicted"/>
<feature type="compositionally biased region" description="Polar residues" evidence="1">
    <location>
        <begin position="83"/>
        <end position="97"/>
    </location>
</feature>
<organism evidence="2">
    <name type="scientific">marine metagenome</name>
    <dbReference type="NCBI Taxonomy" id="408172"/>
    <lineage>
        <taxon>unclassified sequences</taxon>
        <taxon>metagenomes</taxon>
        <taxon>ecological metagenomes</taxon>
    </lineage>
</organism>